<feature type="region of interest" description="Disordered" evidence="1">
    <location>
        <begin position="18"/>
        <end position="161"/>
    </location>
</feature>
<dbReference type="EMBL" id="VSSQ01026239">
    <property type="protein sequence ID" value="MPM74863.1"/>
    <property type="molecule type" value="Genomic_DNA"/>
</dbReference>
<feature type="compositionally biased region" description="Basic and acidic residues" evidence="1">
    <location>
        <begin position="99"/>
        <end position="125"/>
    </location>
</feature>
<evidence type="ECO:0000313" key="2">
    <source>
        <dbReference type="EMBL" id="MPM74863.1"/>
    </source>
</evidence>
<evidence type="ECO:0000256" key="1">
    <source>
        <dbReference type="SAM" id="MobiDB-lite"/>
    </source>
</evidence>
<protein>
    <submittedName>
        <fullName evidence="2">Uncharacterized protein</fullName>
    </submittedName>
</protein>
<reference evidence="2" key="1">
    <citation type="submission" date="2019-08" db="EMBL/GenBank/DDBJ databases">
        <authorList>
            <person name="Kucharzyk K."/>
            <person name="Murdoch R.W."/>
            <person name="Higgins S."/>
            <person name="Loffler F."/>
        </authorList>
    </citation>
    <scope>NUCLEOTIDE SEQUENCE</scope>
</reference>
<accession>A0A645CD80</accession>
<sequence>MQYVSLQKQIGIIYKHEGNKETGGCGDERGKPSLDRIGFSDSGGRIGCQSHRRRDIRQHSEIKAEKMRRHHRDSHLGKRGSSQGRGDDILCRRRNPHPQYDRTDHRKYERKREDAVRKTKNERGKGQPHSRYGDDADDDAGTGAGGGYFYRSRTAGDQRRDDLLRSHAVIFITKPREYYDRDDRPEYGHRRRIAKR</sequence>
<name>A0A645CD80_9ZZZZ</name>
<comment type="caution">
    <text evidence="2">The sequence shown here is derived from an EMBL/GenBank/DDBJ whole genome shotgun (WGS) entry which is preliminary data.</text>
</comment>
<organism evidence="2">
    <name type="scientific">bioreactor metagenome</name>
    <dbReference type="NCBI Taxonomy" id="1076179"/>
    <lineage>
        <taxon>unclassified sequences</taxon>
        <taxon>metagenomes</taxon>
        <taxon>ecological metagenomes</taxon>
    </lineage>
</organism>
<gene>
    <name evidence="2" type="ORF">SDC9_121852</name>
</gene>
<proteinExistence type="predicted"/>
<dbReference type="AlphaFoldDB" id="A0A645CD80"/>
<feature type="compositionally biased region" description="Basic and acidic residues" evidence="1">
    <location>
        <begin position="18"/>
        <end position="34"/>
    </location>
</feature>